<keyword evidence="1 11" id="KW-0813">Transport</keyword>
<sequence length="195" mass="21411">MFEGEYNKMIQAIRKSTRLVIVMLILCGLLFPLTVTAVGQIIFPHQANGSLITKNGKVVGSELIGQQWESRKYFHGRISAVNYNMNNQEVNSNGGPASGGSNFGNSNPKLKQRVKEMIQQEGKARSVDAVTASASGLDPDITVKNAEQQAQRIAKARDIDVSKVNHVIVENKKSLPMADDYVNVLKMNIALDKLK</sequence>
<dbReference type="GO" id="GO:0005886">
    <property type="term" value="C:plasma membrane"/>
    <property type="evidence" value="ECO:0007669"/>
    <property type="project" value="UniProtKB-SubCell"/>
</dbReference>
<evidence type="ECO:0000256" key="6">
    <source>
        <dbReference type="ARBA" id="ARBA00022840"/>
    </source>
</evidence>
<evidence type="ECO:0000256" key="4">
    <source>
        <dbReference type="ARBA" id="ARBA00022692"/>
    </source>
</evidence>
<evidence type="ECO:0000256" key="11">
    <source>
        <dbReference type="HAMAP-Rule" id="MF_00276"/>
    </source>
</evidence>
<proteinExistence type="inferred from homology"/>
<dbReference type="GO" id="GO:0006813">
    <property type="term" value="P:potassium ion transport"/>
    <property type="evidence" value="ECO:0007669"/>
    <property type="project" value="UniProtKB-UniRule"/>
</dbReference>
<feature type="region of interest" description="Disordered" evidence="12">
    <location>
        <begin position="89"/>
        <end position="108"/>
    </location>
</feature>
<dbReference type="Pfam" id="PF02669">
    <property type="entry name" value="KdpC"/>
    <property type="match status" value="1"/>
</dbReference>
<comment type="subcellular location">
    <subcellularLocation>
        <location evidence="11">Cell membrane</location>
        <topology evidence="11">Single-pass membrane protein</topology>
    </subcellularLocation>
</comment>
<dbReference type="NCBIfam" id="NF010604">
    <property type="entry name" value="PRK14000.1"/>
    <property type="match status" value="1"/>
</dbReference>
<evidence type="ECO:0000256" key="3">
    <source>
        <dbReference type="ARBA" id="ARBA00022538"/>
    </source>
</evidence>
<evidence type="ECO:0000256" key="5">
    <source>
        <dbReference type="ARBA" id="ARBA00022741"/>
    </source>
</evidence>
<dbReference type="NCBIfam" id="TIGR00681">
    <property type="entry name" value="kdpC"/>
    <property type="match status" value="1"/>
</dbReference>
<keyword evidence="2 11" id="KW-1003">Cell membrane</keyword>
<keyword evidence="4 11" id="KW-0812">Transmembrane</keyword>
<comment type="similarity">
    <text evidence="11">Belongs to the KdpC family.</text>
</comment>
<evidence type="ECO:0000313" key="14">
    <source>
        <dbReference type="Proteomes" id="UP000070063"/>
    </source>
</evidence>
<comment type="caution">
    <text evidence="13">The sequence shown here is derived from an EMBL/GenBank/DDBJ whole genome shotgun (WGS) entry which is preliminary data.</text>
</comment>
<evidence type="ECO:0000256" key="8">
    <source>
        <dbReference type="ARBA" id="ARBA00022989"/>
    </source>
</evidence>
<evidence type="ECO:0000256" key="7">
    <source>
        <dbReference type="ARBA" id="ARBA00022958"/>
    </source>
</evidence>
<evidence type="ECO:0000256" key="12">
    <source>
        <dbReference type="SAM" id="MobiDB-lite"/>
    </source>
</evidence>
<evidence type="ECO:0000256" key="1">
    <source>
        <dbReference type="ARBA" id="ARBA00022448"/>
    </source>
</evidence>
<dbReference type="NCBIfam" id="NF001454">
    <property type="entry name" value="PRK00315.1"/>
    <property type="match status" value="1"/>
</dbReference>
<evidence type="ECO:0000256" key="9">
    <source>
        <dbReference type="ARBA" id="ARBA00023065"/>
    </source>
</evidence>
<protein>
    <recommendedName>
        <fullName evidence="11">Potassium-transporting ATPase KdpC subunit</fullName>
    </recommendedName>
    <alternativeName>
        <fullName evidence="11">ATP phosphohydrolase [potassium-transporting] C chain</fullName>
    </alternativeName>
    <alternativeName>
        <fullName evidence="11">Potassium-binding and translocating subunit C</fullName>
    </alternativeName>
    <alternativeName>
        <fullName evidence="11">Potassium-translocating ATPase C chain</fullName>
    </alternativeName>
</protein>
<keyword evidence="7 11" id="KW-0630">Potassium</keyword>
<dbReference type="PANTHER" id="PTHR30042:SF2">
    <property type="entry name" value="POTASSIUM-TRANSPORTING ATPASE KDPC SUBUNIT"/>
    <property type="match status" value="1"/>
</dbReference>
<evidence type="ECO:0000256" key="10">
    <source>
        <dbReference type="ARBA" id="ARBA00023136"/>
    </source>
</evidence>
<comment type="function">
    <text evidence="11">Part of the high-affinity ATP-driven potassium transport (or Kdp) system, which catalyzes the hydrolysis of ATP coupled with the electrogenic transport of potassium into the cytoplasm. This subunit acts as a catalytic chaperone that increases the ATP-binding affinity of the ATP-hydrolyzing subunit KdpB by the formation of a transient KdpB/KdpC/ATP ternary complex.</text>
</comment>
<dbReference type="Proteomes" id="UP000070063">
    <property type="component" value="Unassembled WGS sequence"/>
</dbReference>
<keyword evidence="6 11" id="KW-0067">ATP-binding</keyword>
<reference evidence="13 14" key="1">
    <citation type="submission" date="2016-01" db="EMBL/GenBank/DDBJ databases">
        <authorList>
            <person name="Mitreva M."/>
            <person name="Pepin K.H."/>
            <person name="Mihindukulasuriya K.A."/>
            <person name="Fulton R."/>
            <person name="Fronick C."/>
            <person name="O'Laughlin M."/>
            <person name="Miner T."/>
            <person name="Herter B."/>
            <person name="Rosa B.A."/>
            <person name="Cordes M."/>
            <person name="Tomlinson C."/>
            <person name="Wollam A."/>
            <person name="Palsikar V.B."/>
            <person name="Mardis E.R."/>
            <person name="Wilson R.K."/>
        </authorList>
    </citation>
    <scope>NUCLEOTIDE SEQUENCE [LARGE SCALE GENOMIC DNA]</scope>
    <source>
        <strain evidence="13 14">MJR7738</strain>
    </source>
</reference>
<dbReference type="EMBL" id="LRQI01000005">
    <property type="protein sequence ID" value="KXA40402.1"/>
    <property type="molecule type" value="Genomic_DNA"/>
</dbReference>
<keyword evidence="5 11" id="KW-0547">Nucleotide-binding</keyword>
<evidence type="ECO:0000313" key="13">
    <source>
        <dbReference type="EMBL" id="KXA40402.1"/>
    </source>
</evidence>
<name>A0ABD4EJE0_STALU</name>
<organism evidence="13 14">
    <name type="scientific">Staphylococcus lugdunensis</name>
    <dbReference type="NCBI Taxonomy" id="28035"/>
    <lineage>
        <taxon>Bacteria</taxon>
        <taxon>Bacillati</taxon>
        <taxon>Bacillota</taxon>
        <taxon>Bacilli</taxon>
        <taxon>Bacillales</taxon>
        <taxon>Staphylococcaceae</taxon>
        <taxon>Staphylococcus</taxon>
    </lineage>
</organism>
<keyword evidence="3 11" id="KW-0633">Potassium transport</keyword>
<feature type="transmembrane region" description="Helical" evidence="11">
    <location>
        <begin position="20"/>
        <end position="43"/>
    </location>
</feature>
<keyword evidence="8 11" id="KW-1133">Transmembrane helix</keyword>
<dbReference type="GO" id="GO:0005524">
    <property type="term" value="F:ATP binding"/>
    <property type="evidence" value="ECO:0007669"/>
    <property type="project" value="UniProtKB-UniRule"/>
</dbReference>
<dbReference type="PANTHER" id="PTHR30042">
    <property type="entry name" value="POTASSIUM-TRANSPORTING ATPASE C CHAIN"/>
    <property type="match status" value="1"/>
</dbReference>
<evidence type="ECO:0000256" key="2">
    <source>
        <dbReference type="ARBA" id="ARBA00022475"/>
    </source>
</evidence>
<dbReference type="HAMAP" id="MF_00276">
    <property type="entry name" value="KdpC"/>
    <property type="match status" value="1"/>
</dbReference>
<gene>
    <name evidence="11" type="primary">kdpC</name>
    <name evidence="13" type="ORF">HMPREF3225_00130</name>
</gene>
<dbReference type="InterPro" id="IPR003820">
    <property type="entry name" value="KdpC"/>
</dbReference>
<accession>A0ABD4EJE0</accession>
<comment type="subunit">
    <text evidence="11">The system is composed of three essential subunits: KdpA, KdpB and KdpC.</text>
</comment>
<dbReference type="PIRSF" id="PIRSF001296">
    <property type="entry name" value="K_ATPase_KdpC"/>
    <property type="match status" value="1"/>
</dbReference>
<dbReference type="AlphaFoldDB" id="A0ABD4EJE0"/>
<keyword evidence="10 11" id="KW-0472">Membrane</keyword>
<keyword evidence="9 11" id="KW-0406">Ion transport</keyword>